<evidence type="ECO:0000259" key="2">
    <source>
        <dbReference type="PROSITE" id="PS50188"/>
    </source>
</evidence>
<dbReference type="InterPro" id="IPR001870">
    <property type="entry name" value="B30.2/SPRY"/>
</dbReference>
<gene>
    <name evidence="3" type="ORF">AKO1_015538</name>
</gene>
<dbReference type="InterPro" id="IPR050672">
    <property type="entry name" value="FBXO45-Fsn/SPSB_families"/>
</dbReference>
<dbReference type="InterPro" id="IPR044736">
    <property type="entry name" value="Gid1/RanBPM/SPLA_SPRY"/>
</dbReference>
<feature type="domain" description="B30.2/SPRY" evidence="2">
    <location>
        <begin position="91"/>
        <end position="268"/>
    </location>
</feature>
<name>A0AAW2ZEX0_9EUKA</name>
<feature type="coiled-coil region" evidence="1">
    <location>
        <begin position="41"/>
        <end position="68"/>
    </location>
</feature>
<feature type="domain" description="B30.2/SPRY" evidence="2">
    <location>
        <begin position="301"/>
        <end position="478"/>
    </location>
</feature>
<dbReference type="AlphaFoldDB" id="A0AAW2ZEX0"/>
<dbReference type="CDD" id="cd11709">
    <property type="entry name" value="SPRY"/>
    <property type="match status" value="2"/>
</dbReference>
<accession>A0AAW2ZEX0</accession>
<dbReference type="InterPro" id="IPR043136">
    <property type="entry name" value="B30.2/SPRY_sf"/>
</dbReference>
<protein>
    <submittedName>
        <fullName evidence="3">Ran-binding proteins 9/10</fullName>
    </submittedName>
</protein>
<dbReference type="CDD" id="cd12885">
    <property type="entry name" value="SPRY_RanBP_like"/>
    <property type="match status" value="1"/>
</dbReference>
<dbReference type="SMART" id="SM00449">
    <property type="entry name" value="SPRY"/>
    <property type="match status" value="3"/>
</dbReference>
<sequence length="688" mass="77004">MSDREVVCAHSSLGCEWKGVDTELQTHLDSKCAYEPIKTILYRLSNKVNQLTLEVERLKKEVDDSKLRETFNTSRKSLYDTSVVNDTSTNGNENRMSISAITSPWNPDLPLTWDRAASHSEHTFANDDLTITGMQRNVLAVTTQPLHKGGIYYFEVKIERDGVPSRIGLVCKEDLHRTNESIKEIGWSCGSAGDLWIQGEKVGIDFLTWKSGDTIGILVDMVDKVLWYYKNKVLKGVAFRYFPDDMYPAVTINNGTVGVNFNAQLEQAPEVDTSQSSSHSLPLRTASKARFIATEPNQISEKFRNLTLAVGKEGWDKSLPLGFDSSLSHPSYTYSEDSSTIVGLDRNVTAISTQCLSNPEGKYYVEIKDVKNGMPSRFGFVEKEFFDPNQSIKDIGWCCGSGGDVWIKGEQIRTEYNSWKSGDRIGFLVDQTERVIYFYKNGTCKGIVFQFFPDNLYPAVTINYGTCQIDFAAKLESEPRISDEDKTITRKRAKRVIHTNSIRSEALTSLPVTPNPDTPTPVAAISWDMSEPLSWDKSFSHSSFQISEDGQTITGTERNVMALGSQPMKANGRYYFEIDNVRDGVPTRIGVVSRDDLDNGKSVKDAGWSCGSAGDLWITGEKVGSDFLTWRSGDLIGILVDVVDRTIAMYKNGKFKGVAFKYFPDDLYPCVSINQGTCRIIYHETCPQ</sequence>
<dbReference type="Gene3D" id="2.60.120.920">
    <property type="match status" value="3"/>
</dbReference>
<dbReference type="SUPFAM" id="SSF49899">
    <property type="entry name" value="Concanavalin A-like lectins/glucanases"/>
    <property type="match status" value="3"/>
</dbReference>
<keyword evidence="4" id="KW-1185">Reference proteome</keyword>
<dbReference type="PANTHER" id="PTHR12245:SF5">
    <property type="entry name" value="SPRY DOMAIN-CONTAINING SOCS BOX PROTEIN 3"/>
    <property type="match status" value="1"/>
</dbReference>
<feature type="domain" description="B30.2/SPRY" evidence="2">
    <location>
        <begin position="513"/>
        <end position="688"/>
    </location>
</feature>
<reference evidence="3 4" key="1">
    <citation type="submission" date="2024-03" db="EMBL/GenBank/DDBJ databases">
        <title>The Acrasis kona genome and developmental transcriptomes reveal deep origins of eukaryotic multicellular pathways.</title>
        <authorList>
            <person name="Sheikh S."/>
            <person name="Fu C.-J."/>
            <person name="Brown M.W."/>
            <person name="Baldauf S.L."/>
        </authorList>
    </citation>
    <scope>NUCLEOTIDE SEQUENCE [LARGE SCALE GENOMIC DNA]</scope>
    <source>
        <strain evidence="3 4">ATCC MYA-3509</strain>
    </source>
</reference>
<evidence type="ECO:0000256" key="1">
    <source>
        <dbReference type="SAM" id="Coils"/>
    </source>
</evidence>
<evidence type="ECO:0000313" key="4">
    <source>
        <dbReference type="Proteomes" id="UP001431209"/>
    </source>
</evidence>
<dbReference type="InterPro" id="IPR013320">
    <property type="entry name" value="ConA-like_dom_sf"/>
</dbReference>
<dbReference type="PANTHER" id="PTHR12245">
    <property type="entry name" value="SPRY DOMAIN CONTAINING SOCS BOX PROTEIN"/>
    <property type="match status" value="1"/>
</dbReference>
<dbReference type="InterPro" id="IPR003877">
    <property type="entry name" value="SPRY_dom"/>
</dbReference>
<keyword evidence="1" id="KW-0175">Coiled coil</keyword>
<evidence type="ECO:0000313" key="3">
    <source>
        <dbReference type="EMBL" id="KAL0488373.1"/>
    </source>
</evidence>
<comment type="caution">
    <text evidence="3">The sequence shown here is derived from an EMBL/GenBank/DDBJ whole genome shotgun (WGS) entry which is preliminary data.</text>
</comment>
<organism evidence="3 4">
    <name type="scientific">Acrasis kona</name>
    <dbReference type="NCBI Taxonomy" id="1008807"/>
    <lineage>
        <taxon>Eukaryota</taxon>
        <taxon>Discoba</taxon>
        <taxon>Heterolobosea</taxon>
        <taxon>Tetramitia</taxon>
        <taxon>Eutetramitia</taxon>
        <taxon>Acrasidae</taxon>
        <taxon>Acrasis</taxon>
    </lineage>
</organism>
<dbReference type="EMBL" id="JAOPGA020001435">
    <property type="protein sequence ID" value="KAL0488373.1"/>
    <property type="molecule type" value="Genomic_DNA"/>
</dbReference>
<dbReference type="Pfam" id="PF00622">
    <property type="entry name" value="SPRY"/>
    <property type="match status" value="3"/>
</dbReference>
<proteinExistence type="predicted"/>
<dbReference type="PROSITE" id="PS50188">
    <property type="entry name" value="B302_SPRY"/>
    <property type="match status" value="3"/>
</dbReference>
<dbReference type="Proteomes" id="UP001431209">
    <property type="component" value="Unassembled WGS sequence"/>
</dbReference>